<evidence type="ECO:0000259" key="7">
    <source>
        <dbReference type="Pfam" id="PF01709"/>
    </source>
</evidence>
<dbReference type="InterPro" id="IPR049083">
    <property type="entry name" value="TACO1_YebC_N"/>
</dbReference>
<feature type="domain" description="TACO1/YebC-like N-terminal" evidence="8">
    <location>
        <begin position="5"/>
        <end position="76"/>
    </location>
</feature>
<sequence length="250" mass="27481">MSGHSKWSTIKRKKAKIDAERGKAFTKVIKEITIAARAGGGDPESNPRLRTAVLAAKAVNMPADNVKKAIQKGTGELEGVNYEEITYEGYAPHGVAVFLECTTDNKNRTAPEIRHLFSKYGGNMAENGAVSWVFERKGLITVAREGVDEDAIMEAALEAGAEDVKMEEDDVYEIYTEPSELHTVLDGMEGKGLDIQGAELIRIPTNTVTLDERQAESVLKIIDLFEEHDDVNKVWSNFDIPAEVMEKLGA</sequence>
<dbReference type="NCBIfam" id="NF009044">
    <property type="entry name" value="PRK12378.1"/>
    <property type="match status" value="1"/>
</dbReference>
<evidence type="ECO:0000313" key="10">
    <source>
        <dbReference type="Proteomes" id="UP000739538"/>
    </source>
</evidence>
<dbReference type="InterPro" id="IPR017856">
    <property type="entry name" value="Integrase-like_N"/>
</dbReference>
<protein>
    <recommendedName>
        <fullName evidence="6">Probable transcriptional regulatory protein KDA27_02780</fullName>
    </recommendedName>
</protein>
<feature type="domain" description="TACO1/YebC-like second and third" evidence="7">
    <location>
        <begin position="82"/>
        <end position="238"/>
    </location>
</feature>
<dbReference type="AlphaFoldDB" id="A0A956SBV9"/>
<evidence type="ECO:0000259" key="8">
    <source>
        <dbReference type="Pfam" id="PF20772"/>
    </source>
</evidence>
<dbReference type="Proteomes" id="UP000739538">
    <property type="component" value="Unassembled WGS sequence"/>
</dbReference>
<dbReference type="Gene3D" id="3.30.70.980">
    <property type="match status" value="2"/>
</dbReference>
<evidence type="ECO:0000313" key="9">
    <source>
        <dbReference type="EMBL" id="MCA9754700.1"/>
    </source>
</evidence>
<comment type="caution">
    <text evidence="9">The sequence shown here is derived from an EMBL/GenBank/DDBJ whole genome shotgun (WGS) entry which is preliminary data.</text>
</comment>
<comment type="subcellular location">
    <subcellularLocation>
        <location evidence="6">Cytoplasm</location>
    </subcellularLocation>
</comment>
<name>A0A956SBV9_UNCEI</name>
<gene>
    <name evidence="9" type="ORF">KDA27_02780</name>
</gene>
<dbReference type="HAMAP" id="MF_00693">
    <property type="entry name" value="Transcrip_reg_TACO1"/>
    <property type="match status" value="1"/>
</dbReference>
<dbReference type="PANTHER" id="PTHR12532:SF6">
    <property type="entry name" value="TRANSCRIPTIONAL REGULATORY PROTEIN YEBC-RELATED"/>
    <property type="match status" value="1"/>
</dbReference>
<keyword evidence="2 6" id="KW-0963">Cytoplasm</keyword>
<dbReference type="GO" id="GO:0005829">
    <property type="term" value="C:cytosol"/>
    <property type="evidence" value="ECO:0007669"/>
    <property type="project" value="TreeGrafter"/>
</dbReference>
<dbReference type="EMBL" id="JAGQHS010000008">
    <property type="protein sequence ID" value="MCA9754700.1"/>
    <property type="molecule type" value="Genomic_DNA"/>
</dbReference>
<dbReference type="InterPro" id="IPR026564">
    <property type="entry name" value="Transcrip_reg_TACO1-like_dom3"/>
</dbReference>
<dbReference type="InterPro" id="IPR002876">
    <property type="entry name" value="Transcrip_reg_TACO1-like"/>
</dbReference>
<organism evidence="9 10">
    <name type="scientific">Eiseniibacteriota bacterium</name>
    <dbReference type="NCBI Taxonomy" id="2212470"/>
    <lineage>
        <taxon>Bacteria</taxon>
        <taxon>Candidatus Eiseniibacteriota</taxon>
    </lineage>
</organism>
<dbReference type="Gene3D" id="1.10.10.200">
    <property type="match status" value="1"/>
</dbReference>
<dbReference type="NCBIfam" id="NF001030">
    <property type="entry name" value="PRK00110.1"/>
    <property type="match status" value="1"/>
</dbReference>
<dbReference type="FunFam" id="1.10.10.200:FF:000002">
    <property type="entry name" value="Probable transcriptional regulatory protein CLM62_37755"/>
    <property type="match status" value="1"/>
</dbReference>
<dbReference type="Pfam" id="PF01709">
    <property type="entry name" value="Transcrip_reg"/>
    <property type="match status" value="1"/>
</dbReference>
<proteinExistence type="inferred from homology"/>
<dbReference type="GO" id="GO:0006355">
    <property type="term" value="P:regulation of DNA-templated transcription"/>
    <property type="evidence" value="ECO:0007669"/>
    <property type="project" value="UniProtKB-UniRule"/>
</dbReference>
<dbReference type="PANTHER" id="PTHR12532">
    <property type="entry name" value="TRANSLATIONAL ACTIVATOR OF CYTOCHROME C OXIDASE 1"/>
    <property type="match status" value="1"/>
</dbReference>
<keyword evidence="5 6" id="KW-0804">Transcription</keyword>
<keyword evidence="3 6" id="KW-0805">Transcription regulation</keyword>
<reference evidence="9" key="2">
    <citation type="journal article" date="2021" name="Microbiome">
        <title>Successional dynamics and alternative stable states in a saline activated sludge microbial community over 9 years.</title>
        <authorList>
            <person name="Wang Y."/>
            <person name="Ye J."/>
            <person name="Ju F."/>
            <person name="Liu L."/>
            <person name="Boyd J.A."/>
            <person name="Deng Y."/>
            <person name="Parks D.H."/>
            <person name="Jiang X."/>
            <person name="Yin X."/>
            <person name="Woodcroft B.J."/>
            <person name="Tyson G.W."/>
            <person name="Hugenholtz P."/>
            <person name="Polz M.F."/>
            <person name="Zhang T."/>
        </authorList>
    </citation>
    <scope>NUCLEOTIDE SEQUENCE</scope>
    <source>
        <strain evidence="9">HKST-UBA02</strain>
    </source>
</reference>
<reference evidence="9" key="1">
    <citation type="submission" date="2020-04" db="EMBL/GenBank/DDBJ databases">
        <authorList>
            <person name="Zhang T."/>
        </authorList>
    </citation>
    <scope>NUCLEOTIDE SEQUENCE</scope>
    <source>
        <strain evidence="9">HKST-UBA02</strain>
    </source>
</reference>
<accession>A0A956SBV9</accession>
<dbReference type="InterPro" id="IPR048300">
    <property type="entry name" value="TACO1_YebC-like_2nd/3rd_dom"/>
</dbReference>
<evidence type="ECO:0000256" key="4">
    <source>
        <dbReference type="ARBA" id="ARBA00023125"/>
    </source>
</evidence>
<dbReference type="SUPFAM" id="SSF75625">
    <property type="entry name" value="YebC-like"/>
    <property type="match status" value="1"/>
</dbReference>
<dbReference type="InterPro" id="IPR029072">
    <property type="entry name" value="YebC-like"/>
</dbReference>
<evidence type="ECO:0000256" key="1">
    <source>
        <dbReference type="ARBA" id="ARBA00008724"/>
    </source>
</evidence>
<evidence type="ECO:0000256" key="2">
    <source>
        <dbReference type="ARBA" id="ARBA00022490"/>
    </source>
</evidence>
<evidence type="ECO:0000256" key="3">
    <source>
        <dbReference type="ARBA" id="ARBA00023015"/>
    </source>
</evidence>
<keyword evidence="4 6" id="KW-0238">DNA-binding</keyword>
<dbReference type="GO" id="GO:0003677">
    <property type="term" value="F:DNA binding"/>
    <property type="evidence" value="ECO:0007669"/>
    <property type="project" value="UniProtKB-UniRule"/>
</dbReference>
<dbReference type="FunFam" id="3.30.70.980:FF:000002">
    <property type="entry name" value="Probable transcriptional regulatory protein YebC"/>
    <property type="match status" value="1"/>
</dbReference>
<evidence type="ECO:0000256" key="5">
    <source>
        <dbReference type="ARBA" id="ARBA00023163"/>
    </source>
</evidence>
<dbReference type="Pfam" id="PF20772">
    <property type="entry name" value="TACO1_YebC_N"/>
    <property type="match status" value="1"/>
</dbReference>
<comment type="similarity">
    <text evidence="1 6">Belongs to the TACO1 family.</text>
</comment>
<evidence type="ECO:0000256" key="6">
    <source>
        <dbReference type="HAMAP-Rule" id="MF_00693"/>
    </source>
</evidence>
<dbReference type="NCBIfam" id="TIGR01033">
    <property type="entry name" value="YebC/PmpR family DNA-binding transcriptional regulator"/>
    <property type="match status" value="1"/>
</dbReference>